<name>A0A6V7QEC5_ANACO</name>
<evidence type="ECO:0000256" key="1">
    <source>
        <dbReference type="SAM" id="MobiDB-lite"/>
    </source>
</evidence>
<sequence>MENSRDEDLEITSVGSLYHGQWDKKYWSSSRVCVSHPTCFFLIVRFGYLIARGDFVTFGKDRYPYPVGYQAVRTHAGNTYRMEVREGLNGPLFVVSFADGDSSTGQTPDIVWENFKKKIGPRVKNWHGRRFSSKMDGVEASCPIISLSGYKIVMLILCIFHMLLFGFRNPFVQRLLRELAVDVNRAPERCSLSPKLYDSGLQSDHKVDIRCSNANSDSIVCLSKQRSIGKRGMKDRIKEGRVKRLHHQDLLCEKESEKAEQLGRFDSHAKEKSIQHFLEEHLSGSFACQDAANAANNESLRQSGCELEKYGKYGAVQQATSVDEGQCHPMLANNKLPEEVEHSDCVVEKHVISQEESKYYRDFRFPSVENIPYSADDDAGFAIFKGSPREIKDSLQEVSSSPSSSNPGSDKMDLDSEGQELAKFMMACLLPQAIPLLKKTYVRRKYRRENHEADFEQKVGDFHLTGDISQGEFEANNIVQRSEEKMSGKNDSGTSVQDSSECKKTTVKPSDNYCLPNNEQSSERSNEVKYVIPDSLEDDPSVFNVRANKSSPADYCETINGYPNEIKQNFEPSKLPFSIKEGVVEPSNLESCEYNGVVKPFNELEKGDLFLSDSLLAGLEEEFNGDSAGDKNEISYWEPNYQRTDCADHILSINPASHEHDSLQHLCNDKNSFRKDLSVPPPEGNCKPTGNDITEQYANDLLPCSEYTSLDEREFSRITNSGRMLDKSQDDLESSIQHKLVNFDVPNVPEFTDVCVGNLVKERLDSTVPINIKGNSSLFFMQNAVFRTDGLPSDAQKGETLLRAHYSSKTFDIPLSESIICRNFDETNLKKFATPRKLDNREIVQDGFASGDAEKRIYAANQIKRDEIKLHLNNVEDSCAHDPITTYNIQVIPQASVNNVGEDMKSSTCVPSRLYIENNYVKAVGGTNEAQDYCKMQLQMKRNVPEQSRKCALKEFSCPDAKQLTDMATDNDHKDLCHDKPCKRSHFDELSSHDAESLTALDRSMELVGCFLHPSSILSISLSSNDHSLQISVLCGLLEDSAKSLYIYVVPLQEQSGICPSFTGYTSLMLPPLEGPFKGNLTFERAGLQFTPDGHSLILLNSIKVPYCRKQSVACLCPMCKLDQYDDNAVKIVRVNFGYVSPLIKLTTDEKVCCILVCEPNWLTAVQESGKLHVWTMNLEWSTISEEYVLPSFDDLPCPMLELKRVTNANSLVIGHNGIGGFGLWDISKRACLASFSAPGNIVFQIIPVGFCSLQNYGILFTNNNEEESLTEMMAKDLSKEAAEIPFLIPSGEDAAVWLMVSAASVTEVQHDLQVKDHSIRWWRLALLAKNLVFMGSVLDPRASVVAASAEYGFVGTFDGLLYKWELSTGRKYADMCCFKCGSVPCIGVDARSGAMAVADDKCHLLIYRPRTDIIVDR</sequence>
<dbReference type="PANTHER" id="PTHR22715:SF1">
    <property type="entry name" value="DNA BINDING PROTEIN"/>
    <property type="match status" value="1"/>
</dbReference>
<feature type="region of interest" description="Disordered" evidence="1">
    <location>
        <begin position="478"/>
        <end position="526"/>
    </location>
</feature>
<evidence type="ECO:0000256" key="2">
    <source>
        <dbReference type="SAM" id="Phobius"/>
    </source>
</evidence>
<protein>
    <submittedName>
        <fullName evidence="3">Uncharacterized protein</fullName>
    </submittedName>
</protein>
<dbReference type="PANTHER" id="PTHR22715">
    <property type="entry name" value="TRANSFORMING GROWTH FACTOR BETA REGULATED GENE 1"/>
    <property type="match status" value="1"/>
</dbReference>
<feature type="compositionally biased region" description="Low complexity" evidence="1">
    <location>
        <begin position="399"/>
        <end position="409"/>
    </location>
</feature>
<keyword evidence="2" id="KW-0472">Membrane</keyword>
<reference evidence="3" key="1">
    <citation type="submission" date="2020-07" db="EMBL/GenBank/DDBJ databases">
        <authorList>
            <person name="Lin J."/>
        </authorList>
    </citation>
    <scope>NUCLEOTIDE SEQUENCE</scope>
</reference>
<feature type="region of interest" description="Disordered" evidence="1">
    <location>
        <begin position="394"/>
        <end position="414"/>
    </location>
</feature>
<proteinExistence type="predicted"/>
<dbReference type="GO" id="GO:0051726">
    <property type="term" value="P:regulation of cell cycle"/>
    <property type="evidence" value="ECO:0007669"/>
    <property type="project" value="TreeGrafter"/>
</dbReference>
<keyword evidence="2" id="KW-0812">Transmembrane</keyword>
<dbReference type="SUPFAM" id="SSF50978">
    <property type="entry name" value="WD40 repeat-like"/>
    <property type="match status" value="1"/>
</dbReference>
<keyword evidence="2" id="KW-1133">Transmembrane helix</keyword>
<feature type="transmembrane region" description="Helical" evidence="2">
    <location>
        <begin position="144"/>
        <end position="167"/>
    </location>
</feature>
<evidence type="ECO:0000313" key="3">
    <source>
        <dbReference type="EMBL" id="CAD1841257.1"/>
    </source>
</evidence>
<feature type="compositionally biased region" description="Polar residues" evidence="1">
    <location>
        <begin position="489"/>
        <end position="499"/>
    </location>
</feature>
<gene>
    <name evidence="3" type="ORF">CB5_LOCUS24468</name>
</gene>
<dbReference type="PROSITE" id="PS51542">
    <property type="entry name" value="FYRN"/>
    <property type="match status" value="1"/>
</dbReference>
<dbReference type="GO" id="GO:0005634">
    <property type="term" value="C:nucleus"/>
    <property type="evidence" value="ECO:0007669"/>
    <property type="project" value="InterPro"/>
</dbReference>
<dbReference type="InterPro" id="IPR036322">
    <property type="entry name" value="WD40_repeat_dom_sf"/>
</dbReference>
<dbReference type="InterPro" id="IPR040092">
    <property type="entry name" value="TBRG1"/>
</dbReference>
<dbReference type="Gene3D" id="3.30.160.360">
    <property type="match status" value="1"/>
</dbReference>
<accession>A0A6V7QEC5</accession>
<dbReference type="InterPro" id="IPR003888">
    <property type="entry name" value="FYrich_N"/>
</dbReference>
<organism evidence="3">
    <name type="scientific">Ananas comosus var. bracteatus</name>
    <name type="common">red pineapple</name>
    <dbReference type="NCBI Taxonomy" id="296719"/>
    <lineage>
        <taxon>Eukaryota</taxon>
        <taxon>Viridiplantae</taxon>
        <taxon>Streptophyta</taxon>
        <taxon>Embryophyta</taxon>
        <taxon>Tracheophyta</taxon>
        <taxon>Spermatophyta</taxon>
        <taxon>Magnoliopsida</taxon>
        <taxon>Liliopsida</taxon>
        <taxon>Poales</taxon>
        <taxon>Bromeliaceae</taxon>
        <taxon>Bromelioideae</taxon>
        <taxon>Ananas</taxon>
    </lineage>
</organism>
<dbReference type="EMBL" id="LR862135">
    <property type="protein sequence ID" value="CAD1841257.1"/>
    <property type="molecule type" value="Genomic_DNA"/>
</dbReference>